<dbReference type="Pfam" id="PF13542">
    <property type="entry name" value="HTH_Tnp_ISL3"/>
    <property type="match status" value="1"/>
</dbReference>
<dbReference type="PANTHER" id="PTHR33498:SF1">
    <property type="entry name" value="TRANSPOSASE FOR INSERTION SEQUENCE ELEMENT IS1557"/>
    <property type="match status" value="1"/>
</dbReference>
<dbReference type="Proteomes" id="UP000219020">
    <property type="component" value="Unassembled WGS sequence"/>
</dbReference>
<dbReference type="EMBL" id="NBYY01000032">
    <property type="protein sequence ID" value="PCS21612.1"/>
    <property type="molecule type" value="Genomic_DNA"/>
</dbReference>
<name>A0A2A5T0C9_9GAMM</name>
<feature type="domain" description="Transposase IS204/IS1001/IS1096/IS1165 helix-turn-helix" evidence="2">
    <location>
        <begin position="85"/>
        <end position="128"/>
    </location>
</feature>
<dbReference type="InterPro" id="IPR002560">
    <property type="entry name" value="Transposase_DDE"/>
</dbReference>
<dbReference type="InterPro" id="IPR047951">
    <property type="entry name" value="Transpos_ISL3"/>
</dbReference>
<dbReference type="PANTHER" id="PTHR33498">
    <property type="entry name" value="TRANSPOSASE FOR INSERTION SEQUENCE ELEMENT IS1557"/>
    <property type="match status" value="1"/>
</dbReference>
<feature type="domain" description="Transposase IS204/IS1001/IS1096/IS1165 DDE" evidence="1">
    <location>
        <begin position="144"/>
        <end position="375"/>
    </location>
</feature>
<dbReference type="RefSeq" id="WP_199399563.1">
    <property type="nucleotide sequence ID" value="NZ_CAWNJE010000015.1"/>
</dbReference>
<proteinExistence type="predicted"/>
<accession>A0A2A5T0C9</accession>
<organism evidence="3 4">
    <name type="scientific">Candidatus Enterovibrio escicola</name>
    <dbReference type="NCBI Taxonomy" id="1927127"/>
    <lineage>
        <taxon>Bacteria</taxon>
        <taxon>Pseudomonadati</taxon>
        <taxon>Pseudomonadota</taxon>
        <taxon>Gammaproteobacteria</taxon>
        <taxon>Vibrionales</taxon>
        <taxon>Vibrionaceae</taxon>
        <taxon>Enterovibrio</taxon>
    </lineage>
</organism>
<protein>
    <submittedName>
        <fullName evidence="3">Mobile element protein</fullName>
    </submittedName>
</protein>
<sequence>MTNILNWPDYNVNQVHESEYDYQVYAELKYPPLFCIHYYTSDLVGFGKRTEILMHGKRVGIHLNRKRFKCQSCNKTFYELVSRKDEKRRMTKRLIEYIERESQKRTFLSIADDIGVDEKTIRNIFQDYCEREEEQLKFEMPKWLGIDEIHIIKKPRCVLTNIEHQTVIDMFNNRNKSTLLHYFRKRKDRERIEFIAMDMWHPYKDTVETMIPNATIVIDKFHVVKMANESLECAKKAIRSQLTPQQRRGLLKDRFVLLKRKHELSDAEYLRYSGWILNYPEMGEACELKESFFVIWNSHTRDEAQQAYYAWLRLVSPEMTRYFDPLIKAMGNWHNEVFACFDHPITNAYTGSLNNLIRVMNRTGRGYSFEALRAKMLFTERFQKVKRPLYQRDPIPDDAISLFDMAAEPQTVTNYGSSISTLIKEFEMDFKSPISLTKSAYLKGQQSL</sequence>
<gene>
    <name evidence="3" type="ORF">BTN49_2773</name>
</gene>
<dbReference type="Pfam" id="PF01610">
    <property type="entry name" value="DDE_Tnp_ISL3"/>
    <property type="match status" value="1"/>
</dbReference>
<comment type="caution">
    <text evidence="3">The sequence shown here is derived from an EMBL/GenBank/DDBJ whole genome shotgun (WGS) entry which is preliminary data.</text>
</comment>
<dbReference type="GeneID" id="66952402"/>
<dbReference type="AlphaFoldDB" id="A0A2A5T0C9"/>
<dbReference type="NCBIfam" id="NF033550">
    <property type="entry name" value="transpos_ISL3"/>
    <property type="match status" value="1"/>
</dbReference>
<evidence type="ECO:0000259" key="1">
    <source>
        <dbReference type="Pfam" id="PF01610"/>
    </source>
</evidence>
<evidence type="ECO:0000259" key="2">
    <source>
        <dbReference type="Pfam" id="PF13542"/>
    </source>
</evidence>
<evidence type="ECO:0000313" key="3">
    <source>
        <dbReference type="EMBL" id="PCS21612.1"/>
    </source>
</evidence>
<dbReference type="InterPro" id="IPR032877">
    <property type="entry name" value="Transposase_HTH"/>
</dbReference>
<keyword evidence="4" id="KW-1185">Reference proteome</keyword>
<evidence type="ECO:0000313" key="4">
    <source>
        <dbReference type="Proteomes" id="UP000219020"/>
    </source>
</evidence>
<reference evidence="4" key="1">
    <citation type="submission" date="2017-04" db="EMBL/GenBank/DDBJ databases">
        <title>Genome evolution of the luminous symbionts of deep sea anglerfish.</title>
        <authorList>
            <person name="Hendry T.A."/>
        </authorList>
    </citation>
    <scope>NUCLEOTIDE SEQUENCE [LARGE SCALE GENOMIC DNA]</scope>
</reference>